<evidence type="ECO:0000313" key="3">
    <source>
        <dbReference type="Proteomes" id="UP000824099"/>
    </source>
</evidence>
<dbReference type="Pfam" id="PF03747">
    <property type="entry name" value="ADP_ribosyl_GH"/>
    <property type="match status" value="1"/>
</dbReference>
<evidence type="ECO:0000313" key="2">
    <source>
        <dbReference type="EMBL" id="HIU64215.1"/>
    </source>
</evidence>
<comment type="cofactor">
    <cofactor evidence="1">
        <name>Mg(2+)</name>
        <dbReference type="ChEBI" id="CHEBI:18420"/>
    </cofactor>
    <text evidence="1">Binds 2 magnesium ions per subunit.</text>
</comment>
<feature type="binding site" evidence="1">
    <location>
        <position position="220"/>
    </location>
    <ligand>
        <name>Mg(2+)</name>
        <dbReference type="ChEBI" id="CHEBI:18420"/>
        <label>1</label>
    </ligand>
</feature>
<keyword evidence="1" id="KW-0479">Metal-binding</keyword>
<proteinExistence type="predicted"/>
<keyword evidence="1" id="KW-0460">Magnesium</keyword>
<sequence length="257" mass="28133">MLGASIGDIIGSIYAWHNIKTKNFELFDVRCKFSGATVLTCAVTKALRSYLASNKTLALGEEVKEELLNYGWLYPDLHYGRNFMAWLFADEQKPYGSAGAGAAMRVTAVGYWAATLEEAENWAQISAEVTHNHAEGIKGAQAVAGAIYLARQGTDKDDIKKYIEEKYYPLQFSLKDVRRSYVLNTTAPGIVPPAIVAFLEAENFEDAIRNAVSIGGDSATLASIAGAIAGAYYEMPEEIKKAAEPYLDNEVKRILAE</sequence>
<protein>
    <submittedName>
        <fullName evidence="2">ADP-ribosylglycohydrolase family protein</fullName>
    </submittedName>
</protein>
<dbReference type="Proteomes" id="UP000824099">
    <property type="component" value="Unassembled WGS sequence"/>
</dbReference>
<dbReference type="Gene3D" id="1.10.4080.10">
    <property type="entry name" value="ADP-ribosylation/Crystallin J1"/>
    <property type="match status" value="1"/>
</dbReference>
<dbReference type="PANTHER" id="PTHR16222">
    <property type="entry name" value="ADP-RIBOSYLGLYCOHYDROLASE"/>
    <property type="match status" value="1"/>
</dbReference>
<name>A0A9D1MQ46_9FIRM</name>
<gene>
    <name evidence="2" type="ORF">IAB06_04140</name>
</gene>
<organism evidence="2 3">
    <name type="scientific">Candidatus Avacidaminococcus intestinavium</name>
    <dbReference type="NCBI Taxonomy" id="2840684"/>
    <lineage>
        <taxon>Bacteria</taxon>
        <taxon>Bacillati</taxon>
        <taxon>Bacillota</taxon>
        <taxon>Negativicutes</taxon>
        <taxon>Acidaminococcales</taxon>
        <taxon>Acidaminococcaceae</taxon>
        <taxon>Acidaminococcaceae incertae sedis</taxon>
        <taxon>Candidatus Avacidaminococcus</taxon>
    </lineage>
</organism>
<dbReference type="GO" id="GO:0046872">
    <property type="term" value="F:metal ion binding"/>
    <property type="evidence" value="ECO:0007669"/>
    <property type="project" value="UniProtKB-KW"/>
</dbReference>
<dbReference type="InterPro" id="IPR036705">
    <property type="entry name" value="Ribosyl_crysJ1_sf"/>
</dbReference>
<dbReference type="EMBL" id="DVNI01000061">
    <property type="protein sequence ID" value="HIU64215.1"/>
    <property type="molecule type" value="Genomic_DNA"/>
</dbReference>
<comment type="caution">
    <text evidence="2">The sequence shown here is derived from an EMBL/GenBank/DDBJ whole genome shotgun (WGS) entry which is preliminary data.</text>
</comment>
<dbReference type="PANTHER" id="PTHR16222:SF12">
    <property type="entry name" value="ADP-RIBOSYLGLYCOHYDROLASE-RELATED"/>
    <property type="match status" value="1"/>
</dbReference>
<accession>A0A9D1MQ46</accession>
<dbReference type="InterPro" id="IPR050792">
    <property type="entry name" value="ADP-ribosylglycohydrolase"/>
</dbReference>
<evidence type="ECO:0000256" key="1">
    <source>
        <dbReference type="PIRSR" id="PIRSR605502-1"/>
    </source>
</evidence>
<dbReference type="SUPFAM" id="SSF101478">
    <property type="entry name" value="ADP-ribosylglycohydrolase"/>
    <property type="match status" value="1"/>
</dbReference>
<reference evidence="2" key="1">
    <citation type="submission" date="2020-10" db="EMBL/GenBank/DDBJ databases">
        <authorList>
            <person name="Gilroy R."/>
        </authorList>
    </citation>
    <scope>NUCLEOTIDE SEQUENCE</scope>
    <source>
        <strain evidence="2">CHK160-1198</strain>
    </source>
</reference>
<feature type="binding site" evidence="1">
    <location>
        <position position="217"/>
    </location>
    <ligand>
        <name>Mg(2+)</name>
        <dbReference type="ChEBI" id="CHEBI:18420"/>
        <label>1</label>
    </ligand>
</feature>
<dbReference type="AlphaFoldDB" id="A0A9D1MQ46"/>
<reference evidence="2" key="2">
    <citation type="journal article" date="2021" name="PeerJ">
        <title>Extensive microbial diversity within the chicken gut microbiome revealed by metagenomics and culture.</title>
        <authorList>
            <person name="Gilroy R."/>
            <person name="Ravi A."/>
            <person name="Getino M."/>
            <person name="Pursley I."/>
            <person name="Horton D.L."/>
            <person name="Alikhan N.F."/>
            <person name="Baker D."/>
            <person name="Gharbi K."/>
            <person name="Hall N."/>
            <person name="Watson M."/>
            <person name="Adriaenssens E.M."/>
            <person name="Foster-Nyarko E."/>
            <person name="Jarju S."/>
            <person name="Secka A."/>
            <person name="Antonio M."/>
            <person name="Oren A."/>
            <person name="Chaudhuri R.R."/>
            <person name="La Ragione R."/>
            <person name="Hildebrand F."/>
            <person name="Pallen M.J."/>
        </authorList>
    </citation>
    <scope>NUCLEOTIDE SEQUENCE</scope>
    <source>
        <strain evidence="2">CHK160-1198</strain>
    </source>
</reference>
<dbReference type="InterPro" id="IPR005502">
    <property type="entry name" value="Ribosyl_crysJ1"/>
</dbReference>